<evidence type="ECO:0000313" key="2">
    <source>
        <dbReference type="Proteomes" id="UP001056384"/>
    </source>
</evidence>
<dbReference type="Proteomes" id="UP001056384">
    <property type="component" value="Chromosome 4"/>
</dbReference>
<accession>A0A9Q9AX30</accession>
<protein>
    <submittedName>
        <fullName evidence="1">Homeobox-like domain superfamily protein</fullName>
    </submittedName>
</protein>
<name>A0A9Q9AX30_9PEZI</name>
<dbReference type="SUPFAM" id="SSF46689">
    <property type="entry name" value="Homeodomain-like"/>
    <property type="match status" value="1"/>
</dbReference>
<gene>
    <name evidence="1" type="ORF">Slin15195_G055600</name>
</gene>
<keyword evidence="1" id="KW-0371">Homeobox</keyword>
<sequence>MLSSQAFYKKDVPWSDADHVKLAELWHGGMCLRAIATQLGRSLNSTTSRIDATVDHKRNDAAGSRMYTLEERDLARRKYHEEGMLPKDIAKYLGWPVRSVQTMLSSMQSHNPPTWEQVKRLFSLKEAGVSWAEIGNDLGTERTVRYWIRIFEKYMAARKPPGSHSWAKWTDKEQHEVLRLRNIMRLSYPEIANRLPGRSYHSVRKMYELLDGSVKTVRANYYSAQERDTIVRLHAAKRPWNEIAMQLPGRSVSGIKKLYVWTLRGRYTMDQAGNVQWHDPRQDKIQ</sequence>
<proteinExistence type="predicted"/>
<evidence type="ECO:0000313" key="1">
    <source>
        <dbReference type="EMBL" id="USW52241.1"/>
    </source>
</evidence>
<dbReference type="OrthoDB" id="3650379at2759"/>
<reference evidence="1" key="1">
    <citation type="submission" date="2022-06" db="EMBL/GenBank/DDBJ databases">
        <title>Complete genome sequences of two strains of the flax pathogen Septoria linicola.</title>
        <authorList>
            <person name="Lapalu N."/>
            <person name="Simon A."/>
            <person name="Demenou B."/>
            <person name="Paumier D."/>
            <person name="Guillot M.-P."/>
            <person name="Gout L."/>
            <person name="Valade R."/>
        </authorList>
    </citation>
    <scope>NUCLEOTIDE SEQUENCE</scope>
    <source>
        <strain evidence="1">SE15195</strain>
    </source>
</reference>
<keyword evidence="1" id="KW-0238">DNA-binding</keyword>
<dbReference type="EMBL" id="CP099421">
    <property type="protein sequence ID" value="USW52241.1"/>
    <property type="molecule type" value="Genomic_DNA"/>
</dbReference>
<dbReference type="GO" id="GO:0003677">
    <property type="term" value="F:DNA binding"/>
    <property type="evidence" value="ECO:0007669"/>
    <property type="project" value="UniProtKB-KW"/>
</dbReference>
<organism evidence="1 2">
    <name type="scientific">Septoria linicola</name>
    <dbReference type="NCBI Taxonomy" id="215465"/>
    <lineage>
        <taxon>Eukaryota</taxon>
        <taxon>Fungi</taxon>
        <taxon>Dikarya</taxon>
        <taxon>Ascomycota</taxon>
        <taxon>Pezizomycotina</taxon>
        <taxon>Dothideomycetes</taxon>
        <taxon>Dothideomycetidae</taxon>
        <taxon>Mycosphaerellales</taxon>
        <taxon>Mycosphaerellaceae</taxon>
        <taxon>Septoria</taxon>
    </lineage>
</organism>
<dbReference type="AlphaFoldDB" id="A0A9Q9AX30"/>
<keyword evidence="2" id="KW-1185">Reference proteome</keyword>
<dbReference type="InterPro" id="IPR009057">
    <property type="entry name" value="Homeodomain-like_sf"/>
</dbReference>